<dbReference type="Proteomes" id="UP000059680">
    <property type="component" value="Chromosome 3"/>
</dbReference>
<gene>
    <name evidence="1" type="ordered locus">Os03g0301050</name>
    <name evidence="1" type="ORF">OSNPB_030301050</name>
</gene>
<reference evidence="2" key="1">
    <citation type="journal article" date="2005" name="Nature">
        <title>The map-based sequence of the rice genome.</title>
        <authorList>
            <consortium name="International rice genome sequencing project (IRGSP)"/>
            <person name="Matsumoto T."/>
            <person name="Wu J."/>
            <person name="Kanamori H."/>
            <person name="Katayose Y."/>
            <person name="Fujisawa M."/>
            <person name="Namiki N."/>
            <person name="Mizuno H."/>
            <person name="Yamamoto K."/>
            <person name="Antonio B.A."/>
            <person name="Baba T."/>
            <person name="Sakata K."/>
            <person name="Nagamura Y."/>
            <person name="Aoki H."/>
            <person name="Arikawa K."/>
            <person name="Arita K."/>
            <person name="Bito T."/>
            <person name="Chiden Y."/>
            <person name="Fujitsuka N."/>
            <person name="Fukunaka R."/>
            <person name="Hamada M."/>
            <person name="Harada C."/>
            <person name="Hayashi A."/>
            <person name="Hijishita S."/>
            <person name="Honda M."/>
            <person name="Hosokawa S."/>
            <person name="Ichikawa Y."/>
            <person name="Idonuma A."/>
            <person name="Iijima M."/>
            <person name="Ikeda M."/>
            <person name="Ikeno M."/>
            <person name="Ito K."/>
            <person name="Ito S."/>
            <person name="Ito T."/>
            <person name="Ito Y."/>
            <person name="Ito Y."/>
            <person name="Iwabuchi A."/>
            <person name="Kamiya K."/>
            <person name="Karasawa W."/>
            <person name="Kurita K."/>
            <person name="Katagiri S."/>
            <person name="Kikuta A."/>
            <person name="Kobayashi H."/>
            <person name="Kobayashi N."/>
            <person name="Machita K."/>
            <person name="Maehara T."/>
            <person name="Masukawa M."/>
            <person name="Mizubayashi T."/>
            <person name="Mukai Y."/>
            <person name="Nagasaki H."/>
            <person name="Nagata Y."/>
            <person name="Naito S."/>
            <person name="Nakashima M."/>
            <person name="Nakama Y."/>
            <person name="Nakamichi Y."/>
            <person name="Nakamura M."/>
            <person name="Meguro A."/>
            <person name="Negishi M."/>
            <person name="Ohta I."/>
            <person name="Ohta T."/>
            <person name="Okamoto M."/>
            <person name="Ono N."/>
            <person name="Saji S."/>
            <person name="Sakaguchi M."/>
            <person name="Sakai K."/>
            <person name="Shibata M."/>
            <person name="Shimokawa T."/>
            <person name="Song J."/>
            <person name="Takazaki Y."/>
            <person name="Terasawa K."/>
            <person name="Tsugane M."/>
            <person name="Tsuji K."/>
            <person name="Ueda S."/>
            <person name="Waki K."/>
            <person name="Yamagata H."/>
            <person name="Yamamoto M."/>
            <person name="Yamamoto S."/>
            <person name="Yamane H."/>
            <person name="Yoshiki S."/>
            <person name="Yoshihara R."/>
            <person name="Yukawa K."/>
            <person name="Zhong H."/>
            <person name="Yano M."/>
            <person name="Yuan Q."/>
            <person name="Ouyang S."/>
            <person name="Liu J."/>
            <person name="Jones K.M."/>
            <person name="Gansberger K."/>
            <person name="Moffat K."/>
            <person name="Hill J."/>
            <person name="Bera J."/>
            <person name="Fadrosh D."/>
            <person name="Jin S."/>
            <person name="Johri S."/>
            <person name="Kim M."/>
            <person name="Overton L."/>
            <person name="Reardon M."/>
            <person name="Tsitrin T."/>
            <person name="Vuong H."/>
            <person name="Weaver B."/>
            <person name="Ciecko A."/>
            <person name="Tallon L."/>
            <person name="Jackson J."/>
            <person name="Pai G."/>
            <person name="Aken S.V."/>
            <person name="Utterback T."/>
            <person name="Reidmuller S."/>
            <person name="Feldblyum T."/>
            <person name="Hsiao J."/>
            <person name="Zismann V."/>
            <person name="Iobst S."/>
            <person name="de Vazeille A.R."/>
            <person name="Buell C.R."/>
            <person name="Ying K."/>
            <person name="Li Y."/>
            <person name="Lu T."/>
            <person name="Huang Y."/>
            <person name="Zhao Q."/>
            <person name="Feng Q."/>
            <person name="Zhang L."/>
            <person name="Zhu J."/>
            <person name="Weng Q."/>
            <person name="Mu J."/>
            <person name="Lu Y."/>
            <person name="Fan D."/>
            <person name="Liu Y."/>
            <person name="Guan J."/>
            <person name="Zhang Y."/>
            <person name="Yu S."/>
            <person name="Liu X."/>
            <person name="Zhang Y."/>
            <person name="Hong G."/>
            <person name="Han B."/>
            <person name="Choisne N."/>
            <person name="Demange N."/>
            <person name="Orjeda G."/>
            <person name="Samain S."/>
            <person name="Cattolico L."/>
            <person name="Pelletier E."/>
            <person name="Couloux A."/>
            <person name="Segurens B."/>
            <person name="Wincker P."/>
            <person name="D'Hont A."/>
            <person name="Scarpelli C."/>
            <person name="Weissenbach J."/>
            <person name="Salanoubat M."/>
            <person name="Quetier F."/>
            <person name="Yu Y."/>
            <person name="Kim H.R."/>
            <person name="Rambo T."/>
            <person name="Currie J."/>
            <person name="Collura K."/>
            <person name="Luo M."/>
            <person name="Yang T."/>
            <person name="Ammiraju J.S.S."/>
            <person name="Engler F."/>
            <person name="Soderlund C."/>
            <person name="Wing R.A."/>
            <person name="Palmer L.E."/>
            <person name="de la Bastide M."/>
            <person name="Spiegel L."/>
            <person name="Nascimento L."/>
            <person name="Zutavern T."/>
            <person name="O'Shaughnessy A."/>
            <person name="Dike S."/>
            <person name="Dedhia N."/>
            <person name="Preston R."/>
            <person name="Balija V."/>
            <person name="McCombie W.R."/>
            <person name="Chow T."/>
            <person name="Chen H."/>
            <person name="Chung M."/>
            <person name="Chen C."/>
            <person name="Shaw J."/>
            <person name="Wu H."/>
            <person name="Hsiao K."/>
            <person name="Chao Y."/>
            <person name="Chu M."/>
            <person name="Cheng C."/>
            <person name="Hour A."/>
            <person name="Lee P."/>
            <person name="Lin S."/>
            <person name="Lin Y."/>
            <person name="Liou J."/>
            <person name="Liu S."/>
            <person name="Hsing Y."/>
            <person name="Raghuvanshi S."/>
            <person name="Mohanty A."/>
            <person name="Bharti A.K."/>
            <person name="Gaur A."/>
            <person name="Gupta V."/>
            <person name="Kumar D."/>
            <person name="Ravi V."/>
            <person name="Vij S."/>
            <person name="Kapur A."/>
            <person name="Khurana P."/>
            <person name="Khurana P."/>
            <person name="Khurana J.P."/>
            <person name="Tyagi A.K."/>
            <person name="Gaikwad K."/>
            <person name="Singh A."/>
            <person name="Dalal V."/>
            <person name="Srivastava S."/>
            <person name="Dixit A."/>
            <person name="Pal A.K."/>
            <person name="Ghazi I.A."/>
            <person name="Yadav M."/>
            <person name="Pandit A."/>
            <person name="Bhargava A."/>
            <person name="Sureshbabu K."/>
            <person name="Batra K."/>
            <person name="Sharma T.R."/>
            <person name="Mohapatra T."/>
            <person name="Singh N.K."/>
            <person name="Messing J."/>
            <person name="Nelson A.B."/>
            <person name="Fuks G."/>
            <person name="Kavchok S."/>
            <person name="Keizer G."/>
            <person name="Linton E."/>
            <person name="Llaca V."/>
            <person name="Song R."/>
            <person name="Tanyolac B."/>
            <person name="Young S."/>
            <person name="Ho-Il K."/>
            <person name="Hahn J.H."/>
            <person name="Sangsakoo G."/>
            <person name="Vanavichit A."/>
            <person name="de Mattos Luiz.A.T."/>
            <person name="Zimmer P.D."/>
            <person name="Malone G."/>
            <person name="Dellagostin O."/>
            <person name="de Oliveira A.C."/>
            <person name="Bevan M."/>
            <person name="Bancroft I."/>
            <person name="Minx P."/>
            <person name="Cordum H."/>
            <person name="Wilson R."/>
            <person name="Cheng Z."/>
            <person name="Jin W."/>
            <person name="Jiang J."/>
            <person name="Leong S.A."/>
            <person name="Iwama H."/>
            <person name="Gojobori T."/>
            <person name="Itoh T."/>
            <person name="Niimura Y."/>
            <person name="Fujii Y."/>
            <person name="Habara T."/>
            <person name="Sakai H."/>
            <person name="Sato Y."/>
            <person name="Wilson G."/>
            <person name="Kumar K."/>
            <person name="McCouch S."/>
            <person name="Juretic N."/>
            <person name="Hoen D."/>
            <person name="Wright S."/>
            <person name="Bruskiewich R."/>
            <person name="Bureau T."/>
            <person name="Miyao A."/>
            <person name="Hirochika H."/>
            <person name="Nishikawa T."/>
            <person name="Kadowaki K."/>
            <person name="Sugiura M."/>
            <person name="Burr B."/>
            <person name="Sasaki T."/>
        </authorList>
    </citation>
    <scope>NUCLEOTIDE SEQUENCE [LARGE SCALE GENOMIC DNA]</scope>
    <source>
        <strain evidence="2">cv. Nipponbare</strain>
    </source>
</reference>
<dbReference type="EMBL" id="AP014959">
    <property type="protein sequence ID" value="BAS83768.1"/>
    <property type="molecule type" value="Genomic_DNA"/>
</dbReference>
<organism evidence="1 2">
    <name type="scientific">Oryza sativa subsp. japonica</name>
    <name type="common">Rice</name>
    <dbReference type="NCBI Taxonomy" id="39947"/>
    <lineage>
        <taxon>Eukaryota</taxon>
        <taxon>Viridiplantae</taxon>
        <taxon>Streptophyta</taxon>
        <taxon>Embryophyta</taxon>
        <taxon>Tracheophyta</taxon>
        <taxon>Spermatophyta</taxon>
        <taxon>Magnoliopsida</taxon>
        <taxon>Liliopsida</taxon>
        <taxon>Poales</taxon>
        <taxon>Poaceae</taxon>
        <taxon>BOP clade</taxon>
        <taxon>Oryzoideae</taxon>
        <taxon>Oryzeae</taxon>
        <taxon>Oryzinae</taxon>
        <taxon>Oryza</taxon>
        <taxon>Oryza sativa</taxon>
    </lineage>
</organism>
<name>A0A0P0VX65_ORYSJ</name>
<reference evidence="1 2" key="2">
    <citation type="journal article" date="2013" name="Plant Cell Physiol.">
        <title>Rice Annotation Project Database (RAP-DB): an integrative and interactive database for rice genomics.</title>
        <authorList>
            <person name="Sakai H."/>
            <person name="Lee S.S."/>
            <person name="Tanaka T."/>
            <person name="Numa H."/>
            <person name="Kim J."/>
            <person name="Kawahara Y."/>
            <person name="Wakimoto H."/>
            <person name="Yang C.C."/>
            <person name="Iwamoto M."/>
            <person name="Abe T."/>
            <person name="Yamada Y."/>
            <person name="Muto A."/>
            <person name="Inokuchi H."/>
            <person name="Ikemura T."/>
            <person name="Matsumoto T."/>
            <person name="Sasaki T."/>
            <person name="Itoh T."/>
        </authorList>
    </citation>
    <scope>NUCLEOTIDE SEQUENCE [LARGE SCALE GENOMIC DNA]</scope>
    <source>
        <strain evidence="2">cv. Nipponbare</strain>
    </source>
</reference>
<dbReference type="AlphaFoldDB" id="A0A0P0VX65"/>
<accession>A0A0P0VX65</accession>
<sequence length="101" mass="11203">MMVLATTRAAPSSFPRGCPHKSCHATCRRWPSTTYNVEPRGAVCIALLPAVEIGTKRCEVLVMESGDRDYLVAKLPLWNRRLAELLDNHDVDATLEPPITT</sequence>
<dbReference type="InParanoid" id="A0A0P0VX65"/>
<dbReference type="PaxDb" id="39947-A0A0P0VX65"/>
<protein>
    <submittedName>
        <fullName evidence="1">Os03g0301050 protein</fullName>
    </submittedName>
</protein>
<keyword evidence="2" id="KW-1185">Reference proteome</keyword>
<evidence type="ECO:0000313" key="1">
    <source>
        <dbReference type="EMBL" id="BAS83768.1"/>
    </source>
</evidence>
<proteinExistence type="predicted"/>
<evidence type="ECO:0000313" key="2">
    <source>
        <dbReference type="Proteomes" id="UP000059680"/>
    </source>
</evidence>
<reference evidence="1 2" key="3">
    <citation type="journal article" date="2013" name="Rice">
        <title>Improvement of the Oryza sativa Nipponbare reference genome using next generation sequence and optical map data.</title>
        <authorList>
            <person name="Kawahara Y."/>
            <person name="de la Bastide M."/>
            <person name="Hamilton J.P."/>
            <person name="Kanamori H."/>
            <person name="McCombie W.R."/>
            <person name="Ouyang S."/>
            <person name="Schwartz D.C."/>
            <person name="Tanaka T."/>
            <person name="Wu J."/>
            <person name="Zhou S."/>
            <person name="Childs K.L."/>
            <person name="Davidson R.M."/>
            <person name="Lin H."/>
            <person name="Quesada-Ocampo L."/>
            <person name="Vaillancourt B."/>
            <person name="Sakai H."/>
            <person name="Lee S.S."/>
            <person name="Kim J."/>
            <person name="Numa H."/>
            <person name="Itoh T."/>
            <person name="Buell C.R."/>
            <person name="Matsumoto T."/>
        </authorList>
    </citation>
    <scope>NUCLEOTIDE SEQUENCE [LARGE SCALE GENOMIC DNA]</scope>
    <source>
        <strain evidence="2">cv. Nipponbare</strain>
    </source>
</reference>